<protein>
    <submittedName>
        <fullName evidence="2">Uncharacterized protein</fullName>
    </submittedName>
</protein>
<name>A0A1R4H1Y0_9GAMM</name>
<dbReference type="Proteomes" id="UP000195442">
    <property type="component" value="Unassembled WGS sequence"/>
</dbReference>
<organism evidence="2 3">
    <name type="scientific">Crenothrix polyspora</name>
    <dbReference type="NCBI Taxonomy" id="360316"/>
    <lineage>
        <taxon>Bacteria</taxon>
        <taxon>Pseudomonadati</taxon>
        <taxon>Pseudomonadota</taxon>
        <taxon>Gammaproteobacteria</taxon>
        <taxon>Methylococcales</taxon>
        <taxon>Crenotrichaceae</taxon>
        <taxon>Crenothrix</taxon>
    </lineage>
</organism>
<dbReference type="RefSeq" id="WP_087146010.1">
    <property type="nucleotide sequence ID" value="NZ_FUKJ01000061.1"/>
</dbReference>
<gene>
    <name evidence="2" type="ORF">CRENPOLYSF2_1530006</name>
</gene>
<feature type="chain" id="PRO_5010369266" evidence="1">
    <location>
        <begin position="27"/>
        <end position="135"/>
    </location>
</feature>
<feature type="signal peptide" evidence="1">
    <location>
        <begin position="1"/>
        <end position="26"/>
    </location>
</feature>
<dbReference type="EMBL" id="FUKJ01000061">
    <property type="protein sequence ID" value="SJM90233.1"/>
    <property type="molecule type" value="Genomic_DNA"/>
</dbReference>
<reference evidence="3" key="1">
    <citation type="submission" date="2017-02" db="EMBL/GenBank/DDBJ databases">
        <authorList>
            <person name="Daims H."/>
        </authorList>
    </citation>
    <scope>NUCLEOTIDE SEQUENCE [LARGE SCALE GENOMIC DNA]</scope>
</reference>
<evidence type="ECO:0000313" key="2">
    <source>
        <dbReference type="EMBL" id="SJM90233.1"/>
    </source>
</evidence>
<evidence type="ECO:0000256" key="1">
    <source>
        <dbReference type="SAM" id="SignalP"/>
    </source>
</evidence>
<keyword evidence="3" id="KW-1185">Reference proteome</keyword>
<dbReference type="AlphaFoldDB" id="A0A1R4H1Y0"/>
<dbReference type="OrthoDB" id="5570088at2"/>
<accession>A0A1R4H1Y0</accession>
<evidence type="ECO:0000313" key="3">
    <source>
        <dbReference type="Proteomes" id="UP000195442"/>
    </source>
</evidence>
<keyword evidence="1" id="KW-0732">Signal</keyword>
<proteinExistence type="predicted"/>
<sequence length="135" mass="14907">MTFFKKFSLAILIAASTGISSTVVMAEVDEGRIAYGPVEALELIIYKIKLAAAAIDKGSTCEEVATLILEVLHASKEINASDWVDKDRMKANTVLKAAKKHARQCRLVVAKNELVQAEKMFEAMKIRDLKLQVIQ</sequence>